<feature type="compositionally biased region" description="Basic and acidic residues" evidence="1">
    <location>
        <begin position="536"/>
        <end position="549"/>
    </location>
</feature>
<feature type="region of interest" description="Disordered" evidence="1">
    <location>
        <begin position="1"/>
        <end position="190"/>
    </location>
</feature>
<dbReference type="Proteomes" id="UP000887572">
    <property type="component" value="Unplaced"/>
</dbReference>
<feature type="compositionally biased region" description="Basic and acidic residues" evidence="1">
    <location>
        <begin position="29"/>
        <end position="47"/>
    </location>
</feature>
<feature type="region of interest" description="Disordered" evidence="1">
    <location>
        <begin position="536"/>
        <end position="562"/>
    </location>
</feature>
<name>A0A914HN96_GLORO</name>
<feature type="compositionally biased region" description="Polar residues" evidence="1">
    <location>
        <begin position="122"/>
        <end position="134"/>
    </location>
</feature>
<reference evidence="3" key="1">
    <citation type="submission" date="2022-11" db="UniProtKB">
        <authorList>
            <consortium name="WormBaseParasite"/>
        </authorList>
    </citation>
    <scope>IDENTIFICATION</scope>
</reference>
<feature type="compositionally biased region" description="Basic and acidic residues" evidence="1">
    <location>
        <begin position="151"/>
        <end position="168"/>
    </location>
</feature>
<feature type="region of interest" description="Disordered" evidence="1">
    <location>
        <begin position="582"/>
        <end position="624"/>
    </location>
</feature>
<feature type="compositionally biased region" description="Basic and acidic residues" evidence="1">
    <location>
        <begin position="62"/>
        <end position="105"/>
    </location>
</feature>
<proteinExistence type="predicted"/>
<dbReference type="WBParaSite" id="Gr19_v10_g2724.t1">
    <property type="protein sequence ID" value="Gr19_v10_g2724.t1"/>
    <property type="gene ID" value="Gr19_v10_g2724"/>
</dbReference>
<feature type="compositionally biased region" description="Basic and acidic residues" evidence="1">
    <location>
        <begin position="388"/>
        <end position="407"/>
    </location>
</feature>
<evidence type="ECO:0000313" key="3">
    <source>
        <dbReference type="WBParaSite" id="Gr19_v10_g2724.t1"/>
    </source>
</evidence>
<feature type="compositionally biased region" description="Polar residues" evidence="1">
    <location>
        <begin position="551"/>
        <end position="562"/>
    </location>
</feature>
<protein>
    <submittedName>
        <fullName evidence="3">Uncharacterized protein</fullName>
    </submittedName>
</protein>
<feature type="compositionally biased region" description="Polar residues" evidence="1">
    <location>
        <begin position="339"/>
        <end position="366"/>
    </location>
</feature>
<organism evidence="2 3">
    <name type="scientific">Globodera rostochiensis</name>
    <name type="common">Golden nematode worm</name>
    <name type="synonym">Heterodera rostochiensis</name>
    <dbReference type="NCBI Taxonomy" id="31243"/>
    <lineage>
        <taxon>Eukaryota</taxon>
        <taxon>Metazoa</taxon>
        <taxon>Ecdysozoa</taxon>
        <taxon>Nematoda</taxon>
        <taxon>Chromadorea</taxon>
        <taxon>Rhabditida</taxon>
        <taxon>Tylenchina</taxon>
        <taxon>Tylenchomorpha</taxon>
        <taxon>Tylenchoidea</taxon>
        <taxon>Heteroderidae</taxon>
        <taxon>Heteroderinae</taxon>
        <taxon>Globodera</taxon>
    </lineage>
</organism>
<accession>A0A914HN96</accession>
<dbReference type="AlphaFoldDB" id="A0A914HN96"/>
<evidence type="ECO:0000256" key="1">
    <source>
        <dbReference type="SAM" id="MobiDB-lite"/>
    </source>
</evidence>
<feature type="region of interest" description="Disordered" evidence="1">
    <location>
        <begin position="339"/>
        <end position="501"/>
    </location>
</feature>
<evidence type="ECO:0000313" key="2">
    <source>
        <dbReference type="Proteomes" id="UP000887572"/>
    </source>
</evidence>
<feature type="compositionally biased region" description="Basic and acidic residues" evidence="1">
    <location>
        <begin position="420"/>
        <end position="433"/>
    </location>
</feature>
<feature type="compositionally biased region" description="Pro residues" evidence="1">
    <location>
        <begin position="108"/>
        <end position="119"/>
    </location>
</feature>
<feature type="compositionally biased region" description="Basic and acidic residues" evidence="1">
    <location>
        <begin position="447"/>
        <end position="496"/>
    </location>
</feature>
<feature type="region of interest" description="Disordered" evidence="1">
    <location>
        <begin position="643"/>
        <end position="670"/>
    </location>
</feature>
<keyword evidence="2" id="KW-1185">Reference proteome</keyword>
<sequence length="1147" mass="131289">MRKTLNELIQSAYDLKFRKRRSSSSSSRSKRDVAPDERQRLKRDRSLSPEVEEQTRDQSLSPDRETASQDKELNHENSPEKELRRELSPEKELSRDLSPEKEELSPRQPVPQLTPPIPAVPTSKTPALMSSLSETQLRPSTPPPPPQLHQHSPEKELHNKEKEAEERFQPPPPLPPSQISSLDQSRLETAKRAAVRAWMETVKLENQGAELVIKIQKDRQRAEMSMRKAPDAPKCWEWFGKLLEAVKKAKLFANKLSGETKKAFEAKTEIEVYYDSKNLEKSRLSADKAKKAENDARKYRVEIENNYSKTEPETELGVHELANRVETAVNNFLKVKSKQLSAGKQEGEVNTPSSTPVEETGQTMTAMRTEDKELELEDEPKGPAETTAKPEDKELEREDVYDRNRDDLDLEPEVLPVVEKIVRPSPDEKEKLQQHPVTDDPTLEIADTGKESETERAKTIEESTEDKELEREDAITKDKMFPPDGQEKSLDHESGKTKNQKAVENIEKVQDIEIQLSSGFPVQEDDEDGIYENVDELEKTFQSGKKEVNEPETSNLATQDEQSQLLPFLSGFPIQDEVYEVVEPKFDNRDSEDGPKILLDREKSPPREEEPHGESDGESAKEQLHQEDPNAFYEIDYENDKSWDGEENLPQLPMPQALVSRSDKKGEKVSTSTLRQIKQQRKEGLAAEFIFNEMTQRFYINIGVGVMHMDVSKHLSYVLGFDKTRIFYNDPASYVPDLSGGVRQLYVYAPKLVEDTIIGDRLSPLLRVVNATGTPGVDMPEVIYTNEFFHSLQNKRISEIRIEIQTAFGRYVKFNWGTTGIAAGTRVLGDLAQGKALKESLQTHAKQGFENLAEKLEQCGKALNQTGPYLFRLFSDSQYCDLSKTYLYLLTSIERIEVFDSSIFYHYRAYIMQELSYSHEVRRAFHEAGCYYVDENNQDSYANKGFLNFDLARQSALLLNNQDVVFTIHRNSDSFLLLTPPWKTIVDKTDTWHQNPEEYRIRLHDMRLFVRTVDVTPSLNIAISKQLELSSAKYALRKVEIRRLICTFVSTNAYSGSQRLSPFNFEHANVRSISAEANGMTYPSTPYHFSFEGDQKRFVRAFVDMYAGLGLDDSDSIPYCQVMDSLRQTRSIADWLVKAFVRTLMRV</sequence>